<feature type="compositionally biased region" description="Basic and acidic residues" evidence="1">
    <location>
        <begin position="74"/>
        <end position="90"/>
    </location>
</feature>
<organism evidence="2 3">
    <name type="scientific">Scomber scombrus</name>
    <name type="common">Atlantic mackerel</name>
    <name type="synonym">Scomber vernalis</name>
    <dbReference type="NCBI Taxonomy" id="13677"/>
    <lineage>
        <taxon>Eukaryota</taxon>
        <taxon>Metazoa</taxon>
        <taxon>Chordata</taxon>
        <taxon>Craniata</taxon>
        <taxon>Vertebrata</taxon>
        <taxon>Euteleostomi</taxon>
        <taxon>Actinopterygii</taxon>
        <taxon>Neopterygii</taxon>
        <taxon>Teleostei</taxon>
        <taxon>Neoteleostei</taxon>
        <taxon>Acanthomorphata</taxon>
        <taxon>Pelagiaria</taxon>
        <taxon>Scombriformes</taxon>
        <taxon>Scombridae</taxon>
        <taxon>Scomber</taxon>
    </lineage>
</organism>
<name>A0AAV1NN37_SCOSC</name>
<feature type="compositionally biased region" description="Acidic residues" evidence="1">
    <location>
        <begin position="91"/>
        <end position="107"/>
    </location>
</feature>
<evidence type="ECO:0000313" key="2">
    <source>
        <dbReference type="EMBL" id="CAK6960608.1"/>
    </source>
</evidence>
<feature type="compositionally biased region" description="Acidic residues" evidence="1">
    <location>
        <begin position="63"/>
        <end position="72"/>
    </location>
</feature>
<comment type="caution">
    <text evidence="2">The sequence shown here is derived from an EMBL/GenBank/DDBJ whole genome shotgun (WGS) entry which is preliminary data.</text>
</comment>
<evidence type="ECO:0000313" key="3">
    <source>
        <dbReference type="Proteomes" id="UP001314229"/>
    </source>
</evidence>
<gene>
    <name evidence="2" type="ORF">FSCOSCO3_A018429</name>
</gene>
<evidence type="ECO:0000256" key="1">
    <source>
        <dbReference type="SAM" id="MobiDB-lite"/>
    </source>
</evidence>
<feature type="region of interest" description="Disordered" evidence="1">
    <location>
        <begin position="36"/>
        <end position="198"/>
    </location>
</feature>
<dbReference type="Proteomes" id="UP001314229">
    <property type="component" value="Unassembled WGS sequence"/>
</dbReference>
<feature type="compositionally biased region" description="Basic and acidic residues" evidence="1">
    <location>
        <begin position="36"/>
        <end position="45"/>
    </location>
</feature>
<reference evidence="2 3" key="1">
    <citation type="submission" date="2024-01" db="EMBL/GenBank/DDBJ databases">
        <authorList>
            <person name="Alioto T."/>
            <person name="Alioto T."/>
            <person name="Gomez Garrido J."/>
        </authorList>
    </citation>
    <scope>NUCLEOTIDE SEQUENCE [LARGE SCALE GENOMIC DNA]</scope>
</reference>
<feature type="compositionally biased region" description="Basic residues" evidence="1">
    <location>
        <begin position="175"/>
        <end position="189"/>
    </location>
</feature>
<dbReference type="AlphaFoldDB" id="A0AAV1NN37"/>
<accession>A0AAV1NN37</accession>
<proteinExistence type="predicted"/>
<keyword evidence="3" id="KW-1185">Reference proteome</keyword>
<dbReference type="EMBL" id="CAWUFR010000045">
    <property type="protein sequence ID" value="CAK6960608.1"/>
    <property type="molecule type" value="Genomic_DNA"/>
</dbReference>
<feature type="compositionally biased region" description="Polar residues" evidence="1">
    <location>
        <begin position="112"/>
        <end position="125"/>
    </location>
</feature>
<sequence length="198" mass="22442">MQHARNHQRHHLPLDQISHDASFLSDSELEDVHECQLVDTDEVRRYSSIPYQYSENRTHSADENSDLSESESELALHSDESPDDTALHESENEDVQTEDHAEDTDVEAEAHTTPSSPVRNTPTTRKSQRERKPTIRLTYDQPGRSTEEPVTIVHKGMVIQLNLSPQERDVSTAGKKPKTSKKLSIKTRTHPSNLGQMS</sequence>
<protein>
    <submittedName>
        <fullName evidence="2">Paraneoplastic antigen Ma2-like</fullName>
    </submittedName>
</protein>